<protein>
    <recommendedName>
        <fullName evidence="5">Insecticidal toxin complex protein</fullName>
    </recommendedName>
</protein>
<dbReference type="Pfam" id="PF12256">
    <property type="entry name" value="TcdB_toxin_midN"/>
    <property type="match status" value="1"/>
</dbReference>
<feature type="domain" description="Insecticide toxin TcdB middle/N-terminal" evidence="2">
    <location>
        <begin position="286"/>
        <end position="416"/>
    </location>
</feature>
<dbReference type="SUPFAM" id="SSF88723">
    <property type="entry name" value="PIN domain-like"/>
    <property type="match status" value="1"/>
</dbReference>
<dbReference type="PANTHER" id="PTHR32305:SF15">
    <property type="entry name" value="PROTEIN RHSA-RELATED"/>
    <property type="match status" value="1"/>
</dbReference>
<name>A0A8J3IXY4_9CHLR</name>
<evidence type="ECO:0000313" key="4">
    <source>
        <dbReference type="Proteomes" id="UP000597444"/>
    </source>
</evidence>
<keyword evidence="4" id="KW-1185">Reference proteome</keyword>
<dbReference type="InterPro" id="IPR022045">
    <property type="entry name" value="TcdB_toxin_mid/N"/>
</dbReference>
<evidence type="ECO:0000259" key="1">
    <source>
        <dbReference type="Pfam" id="PF12255"/>
    </source>
</evidence>
<dbReference type="InterPro" id="IPR028994">
    <property type="entry name" value="Integrin_alpha_N"/>
</dbReference>
<dbReference type="RefSeq" id="WP_220209517.1">
    <property type="nucleotide sequence ID" value="NZ_BNJK01000002.1"/>
</dbReference>
<dbReference type="Proteomes" id="UP000597444">
    <property type="component" value="Unassembled WGS sequence"/>
</dbReference>
<dbReference type="Gene3D" id="2.180.10.10">
    <property type="entry name" value="RHS repeat-associated core"/>
    <property type="match status" value="1"/>
</dbReference>
<feature type="domain" description="Insecticide toxin TcdB middle/C-terminal" evidence="1">
    <location>
        <begin position="519"/>
        <end position="656"/>
    </location>
</feature>
<evidence type="ECO:0008006" key="5">
    <source>
        <dbReference type="Google" id="ProtNLM"/>
    </source>
</evidence>
<proteinExistence type="predicted"/>
<reference evidence="3" key="1">
    <citation type="submission" date="2020-10" db="EMBL/GenBank/DDBJ databases">
        <title>Taxonomic study of unclassified bacteria belonging to the class Ktedonobacteria.</title>
        <authorList>
            <person name="Yabe S."/>
            <person name="Wang C.M."/>
            <person name="Zheng Y."/>
            <person name="Sakai Y."/>
            <person name="Cavaletti L."/>
            <person name="Monciardini P."/>
            <person name="Donadio S."/>
        </authorList>
    </citation>
    <scope>NUCLEOTIDE SEQUENCE</scope>
    <source>
        <strain evidence="3">ID150040</strain>
    </source>
</reference>
<dbReference type="EMBL" id="BNJK01000002">
    <property type="protein sequence ID" value="GHO98832.1"/>
    <property type="molecule type" value="Genomic_DNA"/>
</dbReference>
<organism evidence="3 4">
    <name type="scientific">Reticulibacter mediterranei</name>
    <dbReference type="NCBI Taxonomy" id="2778369"/>
    <lineage>
        <taxon>Bacteria</taxon>
        <taxon>Bacillati</taxon>
        <taxon>Chloroflexota</taxon>
        <taxon>Ktedonobacteria</taxon>
        <taxon>Ktedonobacterales</taxon>
        <taxon>Reticulibacteraceae</taxon>
        <taxon>Reticulibacter</taxon>
    </lineage>
</organism>
<dbReference type="NCBIfam" id="TIGR03696">
    <property type="entry name" value="Rhs_assc_core"/>
    <property type="match status" value="1"/>
</dbReference>
<dbReference type="InterPro" id="IPR022044">
    <property type="entry name" value="TcdB_toxin_mid/C"/>
</dbReference>
<comment type="caution">
    <text evidence="3">The sequence shown here is derived from an EMBL/GenBank/DDBJ whole genome shotgun (WGS) entry which is preliminary data.</text>
</comment>
<dbReference type="SUPFAM" id="SSF69318">
    <property type="entry name" value="Integrin alpha N-terminal domain"/>
    <property type="match status" value="1"/>
</dbReference>
<evidence type="ECO:0000259" key="2">
    <source>
        <dbReference type="Pfam" id="PF12256"/>
    </source>
</evidence>
<sequence length="2204" mass="250130">MREIDAASLENLPFGLDGKAYQWVDLNGEGVSGILTEQTDALFYKPNLGDGHFGPIQRLATQPSLTALGSGRQQLLDLAGDGRVELVQFSGPVAGFYERSTGDGWQSFHTFASLPDINWSDPNLRFVDLTGDGLVDVLITDQQAFIWYPSQAQRGFGTGKRTYSSLNEEKGPTLVFADGEQSIYLADMSGDGLTDLVRIRHSEVCYWPNLGYGRFGARVTMDNVPWFDTFDQFDQRRIRLADIDGSGTTDVIYLGREGVKLFFNQAGNSLNQPRVLSWFPRTDTLSSVTVVDLLGNGTACIVWSSPLPGDAPQPMRYIDLMGGQKPHLLRSVKNNLGAETYVTYASSTRFYLKDKAAGHPWITRLPFPVSVVERVETFDRVSRNRFVTRYIYHHGSYDGYEREFHGFGMVEQLDTEEFAALTSHNELSPATNIDKASHVPPVLTKTWFHTGAYLENRLISRQYDEAYYQEFHLGEEFPAFSPAQLQAMLLDDTILPGSIRLSGENRLPYNLTDDEAREACRSLKGSILRQEIYSLDESEEAEHPYSISERNYTIEMLQPHGPNRHAVFFTHARETINFHYERKLFRVDGRWLADPRVSHTMMLAVDDFGNILRSVAIGYGRRHDDPNPLLTESDREKQRRILLTYTKNRYTNPIQEEDAYRKPLLCETRTYELYHVTPDSQQPHVTNLFRFNEMQRKVAAASDGYHDLPYEDMSGSSAHINQPYRRLIELTRTLYRRDDMSGPLPLGKVETMALIFASYRQAFTPDLLAEVYRRKRNGDVEDLLPDLVAMLGNEGGYIQSNEYKTTGWFPHDDPDDTWWTFSGQVFYSPDSNDTPAQERIYAQQHFFQPHRYQDPFGQTTTVSYDYYDLLLLETRDAMGNRITAGVRDRDGKLLMASLDYRVLQPTLIMDANRNQAAVAFDALGMVVGTAIMGKPEEHLGDSLDDFEVDLPEDVIAAHVEDPFADPYSILQHATTRLLYDLFAYWKTRNTPNPRPTLVYTMVRETHDADLAPGQQTKIQHSFSYSDGFGREIQKKMQAEPGPLEEDGPEIKQRWVGSGWTIFNNKGKPVRQYEPFFSDTHRFEFARKVGVSPILFYDPVERVVATLHPNHTYEKVVFDPWQQTTWDVNDTALQTEPQDDPDVGDFFRRLPEADYLPTWYTLRENGALGSQEQDAAHKAAVHARTPTVAYFDTLGRTFLTVAHNRYEHDGTISEETFVTRILFDIESNQREVIDARNRVVMRYDYDMLGNRIHQASMEAGEHWMLNDVASKPIYAWDSRRHRLHTLYDALRRPIEVHLNEDARQALLINRTLYGESQDSPATRNLRGKVYQTFDCAGVVTSDEYDFKGNLLHSSRQLTVDYKNIPDWSAQVALEELIYSSITYDALNRPVTLTSPDNSIIRPAYNEANLLERLEGNLRGEAKVTTFVSNIDYNAKGQRTLIEYSNAVRTHYEYDPETFRLKRLLTLRGTAFPDDCPPHVRSHCGVQNLHYTYDPTGNITSIRDEAQQAIYFRNRRVEASGEYTYDAIYRLIAATGREHLGQAANGHLVPIPTSPTDMPRVGLLQPGDGNAMGRYLQQYVYDEVGNILKMIHSGSHLVNPGWMRTYTYDETSQLEQGRVNNRLSQTHVSSEQIEHYTYDAHGNMTSMPNLPLMQWDYRDQLQASAQQVVNNGGVPEITYYVYDTNGQRVRKVTEHALTSQQAAAGQAPTRMKERIYLGTFEIYREYAGDGSTVTLERETLHVMDDKNRVALIETRTQGDDDSPEQLIRYQFSNHLGSAMLELDEQAQIISYEEYYPYGSTSYQAVRRQTEAPERYRYTGKERDEESGLYYYGARYYVCWLGGWVNCDPKGTVDGANIYAFSRSNPIRFHDLDGTQAITPHPLEEEAQASLPEVHGTPREEELQMTIPEEHPEIMSMLPPPAPPSQMPLAAASPSGPSVPSEDPWWRFTYPAFYYQTGQHDIFQPVGRYESGYVAWNIIANLSHSLNNLATIPFNALSEAAALPDEAIRALGGSETDVEAWHFASMMIGVGEVNALAEASAASRLTSEARFIEEAVPVITADSKIAASSAAISPTIVDANVLVKASTGNQNALNAIRAGQPTVTFSQLREFLDVENEVQQTQRAQFLLEEGITPLSTQYGQLSNPEMRNLFWRIAWQQGAGDTTADAALVIHGIQTGYSIVTGDQRLIRLVQQTLKIPNVSFTPVTW</sequence>
<evidence type="ECO:0000313" key="3">
    <source>
        <dbReference type="EMBL" id="GHO98832.1"/>
    </source>
</evidence>
<accession>A0A8J3IXY4</accession>
<dbReference type="InterPro" id="IPR022385">
    <property type="entry name" value="Rhs_assc_core"/>
</dbReference>
<gene>
    <name evidence="3" type="ORF">KSF_088800</name>
</gene>
<dbReference type="PANTHER" id="PTHR32305">
    <property type="match status" value="1"/>
</dbReference>
<dbReference type="InterPro" id="IPR050708">
    <property type="entry name" value="T6SS_VgrG/RHS"/>
</dbReference>
<dbReference type="Pfam" id="PF12255">
    <property type="entry name" value="TcdB_toxin_midC"/>
    <property type="match status" value="1"/>
</dbReference>
<dbReference type="InterPro" id="IPR029060">
    <property type="entry name" value="PIN-like_dom_sf"/>
</dbReference>